<proteinExistence type="predicted"/>
<name>A0ACC0W9E5_9STRA</name>
<organism evidence="1 2">
    <name type="scientific">Peronosclerospora sorghi</name>
    <dbReference type="NCBI Taxonomy" id="230839"/>
    <lineage>
        <taxon>Eukaryota</taxon>
        <taxon>Sar</taxon>
        <taxon>Stramenopiles</taxon>
        <taxon>Oomycota</taxon>
        <taxon>Peronosporomycetes</taxon>
        <taxon>Peronosporales</taxon>
        <taxon>Peronosporaceae</taxon>
        <taxon>Peronosclerospora</taxon>
    </lineage>
</organism>
<gene>
    <name evidence="1" type="ORF">PsorP6_008320</name>
</gene>
<evidence type="ECO:0000313" key="1">
    <source>
        <dbReference type="EMBL" id="KAI9915445.1"/>
    </source>
</evidence>
<reference evidence="1 2" key="1">
    <citation type="journal article" date="2022" name="bioRxiv">
        <title>The genome of the oomycete Peronosclerospora sorghi, a cosmopolitan pathogen of maize and sorghum, is inflated with dispersed pseudogenes.</title>
        <authorList>
            <person name="Fletcher K."/>
            <person name="Martin F."/>
            <person name="Isakeit T."/>
            <person name="Cavanaugh K."/>
            <person name="Magill C."/>
            <person name="Michelmore R."/>
        </authorList>
    </citation>
    <scope>NUCLEOTIDE SEQUENCE [LARGE SCALE GENOMIC DNA]</scope>
    <source>
        <strain evidence="1">P6</strain>
    </source>
</reference>
<comment type="caution">
    <text evidence="1">The sequence shown here is derived from an EMBL/GenBank/DDBJ whole genome shotgun (WGS) entry which is preliminary data.</text>
</comment>
<keyword evidence="2" id="KW-1185">Reference proteome</keyword>
<protein>
    <submittedName>
        <fullName evidence="1">Uncharacterized protein</fullName>
    </submittedName>
</protein>
<dbReference type="Proteomes" id="UP001163321">
    <property type="component" value="Chromosome 3"/>
</dbReference>
<dbReference type="EMBL" id="CM047582">
    <property type="protein sequence ID" value="KAI9915445.1"/>
    <property type="molecule type" value="Genomic_DNA"/>
</dbReference>
<accession>A0ACC0W9E5</accession>
<evidence type="ECO:0000313" key="2">
    <source>
        <dbReference type="Proteomes" id="UP001163321"/>
    </source>
</evidence>
<sequence length="223" mass="24908">MKWLLRHLKDEDYAIDDSEHSVAHNDGGASAAVNLCQEKKEAGGKEMKEDLRTLYCSFHKNQNDDVTHVKDAEDSSKLYPSQNLVTTIAQHFRFLSLRSNEDRDLVIQCLNTAILDYFDEALVLQLDSESWAVLQLQSTSCIGKLLDHVTSEVISETRILKVSWTLVLLFFGAIVVGAAAKPILTVVSASFDDFAVKNESGNDRSCIDGNDIKEHTKTANFEQ</sequence>